<feature type="region of interest" description="Disordered" evidence="1">
    <location>
        <begin position="1"/>
        <end position="31"/>
    </location>
</feature>
<evidence type="ECO:0000313" key="2">
    <source>
        <dbReference type="EMBL" id="UTW04177.1"/>
    </source>
</evidence>
<evidence type="ECO:0008006" key="4">
    <source>
        <dbReference type="Google" id="ProtNLM"/>
    </source>
</evidence>
<accession>A0ABY5GWZ3</accession>
<proteinExistence type="predicted"/>
<organism evidence="2 3">
    <name type="scientific">Amphritea atlantica</name>
    <dbReference type="NCBI Taxonomy" id="355243"/>
    <lineage>
        <taxon>Bacteria</taxon>
        <taxon>Pseudomonadati</taxon>
        <taxon>Pseudomonadota</taxon>
        <taxon>Gammaproteobacteria</taxon>
        <taxon>Oceanospirillales</taxon>
        <taxon>Oceanospirillaceae</taxon>
        <taxon>Amphritea</taxon>
    </lineage>
</organism>
<evidence type="ECO:0000256" key="1">
    <source>
        <dbReference type="SAM" id="MobiDB-lite"/>
    </source>
</evidence>
<evidence type="ECO:0000313" key="3">
    <source>
        <dbReference type="Proteomes" id="UP001059950"/>
    </source>
</evidence>
<protein>
    <recommendedName>
        <fullName evidence="4">Methyl-accepting chemotaxis protein</fullName>
    </recommendedName>
</protein>
<gene>
    <name evidence="2" type="ORF">KDX31_03945</name>
</gene>
<keyword evidence="3" id="KW-1185">Reference proteome</keyword>
<sequence>MKTKNAVQDRSEISSQSQSVTETSSTVSSMTESFNRAADYLRGLADDPDENCFVLSSN</sequence>
<reference evidence="2" key="1">
    <citation type="submission" date="2021-04" db="EMBL/GenBank/DDBJ databases">
        <title>Oceanospirillales bacteria with DddD are important DMSP degraders in coastal seawater.</title>
        <authorList>
            <person name="Liu J."/>
        </authorList>
    </citation>
    <scope>NUCLEOTIDE SEQUENCE</scope>
    <source>
        <strain evidence="2">GY6</strain>
    </source>
</reference>
<name>A0ABY5GWZ3_9GAMM</name>
<feature type="compositionally biased region" description="Low complexity" evidence="1">
    <location>
        <begin position="13"/>
        <end position="31"/>
    </location>
</feature>
<dbReference type="EMBL" id="CP073344">
    <property type="protein sequence ID" value="UTW04177.1"/>
    <property type="molecule type" value="Genomic_DNA"/>
</dbReference>
<dbReference type="Proteomes" id="UP001059950">
    <property type="component" value="Chromosome"/>
</dbReference>